<feature type="transmembrane region" description="Helical" evidence="9">
    <location>
        <begin position="66"/>
        <end position="84"/>
    </location>
</feature>
<feature type="transmembrane region" description="Helical" evidence="9">
    <location>
        <begin position="405"/>
        <end position="426"/>
    </location>
</feature>
<dbReference type="NCBIfam" id="TIGR01104">
    <property type="entry name" value="V_PPase"/>
    <property type="match status" value="1"/>
</dbReference>
<keyword evidence="5 9" id="KW-1278">Translocase</keyword>
<dbReference type="HAMAP" id="MF_01129">
    <property type="entry name" value="PPase_energized_pump"/>
    <property type="match status" value="1"/>
</dbReference>
<accession>A0A3S3RFJ4</accession>
<feature type="transmembrane region" description="Helical" evidence="9">
    <location>
        <begin position="236"/>
        <end position="254"/>
    </location>
</feature>
<dbReference type="EMBL" id="RXGA01000001">
    <property type="protein sequence ID" value="RWX74293.1"/>
    <property type="molecule type" value="Genomic_DNA"/>
</dbReference>
<comment type="subunit">
    <text evidence="9">Homodimer.</text>
</comment>
<dbReference type="PANTHER" id="PTHR31998">
    <property type="entry name" value="K(+)-INSENSITIVE PYROPHOSPHATE-ENERGIZED PROTON PUMP"/>
    <property type="match status" value="1"/>
</dbReference>
<comment type="cofactor">
    <cofactor evidence="9">
        <name>Mg(2+)</name>
        <dbReference type="ChEBI" id="CHEBI:18420"/>
    </cofactor>
</comment>
<dbReference type="InterPro" id="IPR004131">
    <property type="entry name" value="PPase-energised_H-pump"/>
</dbReference>
<evidence type="ECO:0000256" key="1">
    <source>
        <dbReference type="ARBA" id="ARBA00004127"/>
    </source>
</evidence>
<comment type="subcellular location">
    <subcellularLocation>
        <location evidence="9">Cell membrane</location>
        <topology evidence="9">Multi-pass membrane protein</topology>
    </subcellularLocation>
    <subcellularLocation>
        <location evidence="1">Endomembrane system</location>
        <topology evidence="1">Multi-pass membrane protein</topology>
    </subcellularLocation>
</comment>
<evidence type="ECO:0000256" key="6">
    <source>
        <dbReference type="ARBA" id="ARBA00022989"/>
    </source>
</evidence>
<dbReference type="GO" id="GO:0005886">
    <property type="term" value="C:plasma membrane"/>
    <property type="evidence" value="ECO:0007669"/>
    <property type="project" value="UniProtKB-SubCell"/>
</dbReference>
<evidence type="ECO:0000313" key="11">
    <source>
        <dbReference type="Proteomes" id="UP000288215"/>
    </source>
</evidence>
<dbReference type="Proteomes" id="UP000288215">
    <property type="component" value="Unassembled WGS sequence"/>
</dbReference>
<dbReference type="GO" id="GO:0000287">
    <property type="term" value="F:magnesium ion binding"/>
    <property type="evidence" value="ECO:0007669"/>
    <property type="project" value="UniProtKB-UniRule"/>
</dbReference>
<evidence type="ECO:0000256" key="2">
    <source>
        <dbReference type="ARBA" id="ARBA00022448"/>
    </source>
</evidence>
<feature type="transmembrane region" description="Helical" evidence="9">
    <location>
        <begin position="597"/>
        <end position="621"/>
    </location>
</feature>
<feature type="transmembrane region" description="Helical" evidence="9">
    <location>
        <begin position="506"/>
        <end position="533"/>
    </location>
</feature>
<keyword evidence="7 9" id="KW-0406">Ion transport</keyword>
<keyword evidence="9" id="KW-1003">Cell membrane</keyword>
<sequence>MSEIWTPLMVGLNIETMLPLVAGVVALLYAGYLAMSVIREDEGTDEMKRIAKAIREGGNAYLNRQYKTVAIFAAVIAVVLVLAINWQTAFGFAVGATLSAFCGYVGMKMTTAGNVRTANKAKQGLQAALSLAFKGGAVSGFTIVGLALLGLTSFYILFGDANLLVGFGFGACLISLFARVGGGIYTKAADVGADLVGKVEAGIPEDDPRNPAVIADNVGDAVGDCAGMGADLFETYVVTALAAMLLASSPAVLAKFGASGIALPLVIGAMAIFATVIGTFFVRLGKEGKIMNALYKGLAATIVVSAVAFYIVTYYFMGGDLGVYVCSIVGLVVMVCMVVITDYFTSYSHKPVLFVSEASKTGAGTNLIAGLGMGMRSTFLPVIVIVAGILASYFIAGGASSPELGVYGIAIAAAAMLSTTGMIVSIDAYGPITDNAGGIAEMANLPKEVRDVTDPLDAVGNTTKAVTKGYAIGSAALAALSLFAAYKDEIVKRVGSVVLSIEDPFVLAGLLLGAAIPFLFASMLMTAVGRAAFQIVEEVRRQFREIKGIMEGTAKPDYGRAVDIVTKAALKELAAPALIAILSPLLVGFLLNERALGGMLMGVILSGVLLALLMTTGGAMWDNAKKYIELGNFGGKKSPAHAAAVVGDTVGDPFKDTAGPAINPLIKVMNTISILFIALILMYSLL</sequence>
<name>A0A3S3RFJ4_METS7</name>
<dbReference type="GO" id="GO:0012505">
    <property type="term" value="C:endomembrane system"/>
    <property type="evidence" value="ECO:0007669"/>
    <property type="project" value="UniProtKB-SubCell"/>
</dbReference>
<dbReference type="NCBIfam" id="NF001951">
    <property type="entry name" value="PRK00733.1-2"/>
    <property type="match status" value="1"/>
</dbReference>
<evidence type="ECO:0000256" key="9">
    <source>
        <dbReference type="HAMAP-Rule" id="MF_01129"/>
    </source>
</evidence>
<feature type="transmembrane region" description="Helical" evidence="9">
    <location>
        <begin position="155"/>
        <end position="178"/>
    </location>
</feature>
<dbReference type="GO" id="GO:0009678">
    <property type="term" value="F:diphosphate hydrolysis-driven proton transmembrane transporter activity"/>
    <property type="evidence" value="ECO:0007669"/>
    <property type="project" value="UniProtKB-UniRule"/>
</dbReference>
<keyword evidence="3 9" id="KW-0812">Transmembrane</keyword>
<keyword evidence="2 9" id="KW-0813">Transport</keyword>
<comment type="similarity">
    <text evidence="9">Belongs to the H(+)-translocating pyrophosphatase (TC 3.A.10) family. K(+)-insensitive subfamily.</text>
</comment>
<evidence type="ECO:0000256" key="5">
    <source>
        <dbReference type="ARBA" id="ARBA00022967"/>
    </source>
</evidence>
<dbReference type="EC" id="7.1.3.1" evidence="9"/>
<dbReference type="Pfam" id="PF03030">
    <property type="entry name" value="H_PPase"/>
    <property type="match status" value="1"/>
</dbReference>
<dbReference type="AlphaFoldDB" id="A0A3S3RFJ4"/>
<protein>
    <recommendedName>
        <fullName evidence="9">K(+)-insensitive pyrophosphate-energized proton pump</fullName>
        <ecNumber evidence="9">7.1.3.1</ecNumber>
    </recommendedName>
    <alternativeName>
        <fullName evidence="9">Membrane-bound proton-translocating pyrophosphatase</fullName>
    </alternativeName>
    <alternativeName>
        <fullName evidence="9">Pyrophosphate-energized inorganic pyrophosphatase</fullName>
        <shortName evidence="9">H(+)-PPase</shortName>
    </alternativeName>
</protein>
<dbReference type="PIRSF" id="PIRSF001265">
    <property type="entry name" value="H+-PPase"/>
    <property type="match status" value="1"/>
</dbReference>
<dbReference type="GO" id="GO:0004427">
    <property type="term" value="F:inorganic diphosphate phosphatase activity"/>
    <property type="evidence" value="ECO:0007669"/>
    <property type="project" value="UniProtKB-UniRule"/>
</dbReference>
<gene>
    <name evidence="9" type="primary">hppA</name>
    <name evidence="10" type="ORF">Metus_0318</name>
</gene>
<comment type="catalytic activity">
    <reaction evidence="9">
        <text>diphosphate + H2O + H(+)(in) = 2 phosphate + 2 H(+)(out)</text>
        <dbReference type="Rhea" id="RHEA:13973"/>
        <dbReference type="ChEBI" id="CHEBI:15377"/>
        <dbReference type="ChEBI" id="CHEBI:15378"/>
        <dbReference type="ChEBI" id="CHEBI:33019"/>
        <dbReference type="ChEBI" id="CHEBI:43474"/>
        <dbReference type="EC" id="7.1.3.1"/>
    </reaction>
</comment>
<keyword evidence="9" id="KW-0375">Hydrogen ion transport</keyword>
<feature type="transmembrane region" description="Helical" evidence="9">
    <location>
        <begin position="573"/>
        <end position="591"/>
    </location>
</feature>
<dbReference type="NCBIfam" id="NF001959">
    <property type="entry name" value="PRK00733.3-4"/>
    <property type="match status" value="1"/>
</dbReference>
<evidence type="ECO:0000313" key="10">
    <source>
        <dbReference type="EMBL" id="RWX74293.1"/>
    </source>
</evidence>
<feature type="transmembrane region" description="Helical" evidence="9">
    <location>
        <begin position="379"/>
        <end position="399"/>
    </location>
</feature>
<dbReference type="NCBIfam" id="NF001960">
    <property type="entry name" value="PRK00733.3-5"/>
    <property type="match status" value="1"/>
</dbReference>
<comment type="caution">
    <text evidence="9">Lacks conserved residue(s) required for the propagation of feature annotation.</text>
</comment>
<feature type="transmembrane region" description="Helical" evidence="9">
    <location>
        <begin position="665"/>
        <end position="685"/>
    </location>
</feature>
<comment type="function">
    <text evidence="9">Proton pump that utilizes the energy of pyrophosphate hydrolysis as the driving force for proton movement across the membrane. Generates a proton motive force.</text>
</comment>
<comment type="caution">
    <text evidence="10">The sequence shown here is derived from an EMBL/GenBank/DDBJ whole genome shotgun (WGS) entry which is preliminary data.</text>
</comment>
<proteinExistence type="inferred from homology"/>
<keyword evidence="8 9" id="KW-0472">Membrane</keyword>
<organism evidence="10 11">
    <name type="scientific">Methanosuratincola subterraneus</name>
    <dbReference type="NCBI Taxonomy" id="2593994"/>
    <lineage>
        <taxon>Archaea</taxon>
        <taxon>Thermoproteota</taxon>
        <taxon>Methanosuratincolia</taxon>
        <taxon>Candidatus Methanomethylicales</taxon>
        <taxon>Candidatus Methanomethylicaceae</taxon>
        <taxon>Candidatus Methanosuratincola (ex Vanwonterghem et al. 2016)</taxon>
    </lineage>
</organism>
<keyword evidence="6 9" id="KW-1133">Transmembrane helix</keyword>
<reference evidence="10 11" key="1">
    <citation type="submission" date="2018-12" db="EMBL/GenBank/DDBJ databases">
        <title>The complete genome of the methanogenic archaea of the candidate phylum Verstraetearchaeota, obtained from the metagenome of underground thermal water.</title>
        <authorList>
            <person name="Kadnikov V.V."/>
            <person name="Mardanov A.V."/>
            <person name="Beletsky A.V."/>
            <person name="Karnachuk O.V."/>
            <person name="Ravin N.V."/>
        </authorList>
    </citation>
    <scope>NUCLEOTIDE SEQUENCE [LARGE SCALE GENOMIC DNA]</scope>
    <source>
        <strain evidence="10">Ch88</strain>
    </source>
</reference>
<feature type="transmembrane region" description="Helical" evidence="9">
    <location>
        <begin position="322"/>
        <end position="344"/>
    </location>
</feature>
<feature type="transmembrane region" description="Helical" evidence="9">
    <location>
        <begin position="294"/>
        <end position="316"/>
    </location>
</feature>
<feature type="transmembrane region" description="Helical" evidence="9">
    <location>
        <begin position="128"/>
        <end position="149"/>
    </location>
</feature>
<feature type="transmembrane region" description="Helical" evidence="9">
    <location>
        <begin position="260"/>
        <end position="282"/>
    </location>
</feature>
<feature type="site" description="Determinant of potassium independence" evidence="9">
    <location>
        <position position="464"/>
    </location>
</feature>
<keyword evidence="4 9" id="KW-0460">Magnesium</keyword>
<feature type="transmembrane region" description="Helical" evidence="9">
    <location>
        <begin position="469"/>
        <end position="486"/>
    </location>
</feature>
<evidence type="ECO:0000256" key="4">
    <source>
        <dbReference type="ARBA" id="ARBA00022842"/>
    </source>
</evidence>
<feature type="transmembrane region" description="Helical" evidence="9">
    <location>
        <begin position="20"/>
        <end position="38"/>
    </location>
</feature>
<evidence type="ECO:0000256" key="7">
    <source>
        <dbReference type="ARBA" id="ARBA00023065"/>
    </source>
</evidence>
<evidence type="ECO:0000256" key="3">
    <source>
        <dbReference type="ARBA" id="ARBA00022692"/>
    </source>
</evidence>
<dbReference type="NCBIfam" id="NF001953">
    <property type="entry name" value="PRK00733.2-1"/>
    <property type="match status" value="1"/>
</dbReference>
<evidence type="ECO:0000256" key="8">
    <source>
        <dbReference type="ARBA" id="ARBA00023136"/>
    </source>
</evidence>